<feature type="domain" description="Thioesterase" evidence="3">
    <location>
        <begin position="68"/>
        <end position="143"/>
    </location>
</feature>
<dbReference type="InterPro" id="IPR039298">
    <property type="entry name" value="ACOT13"/>
</dbReference>
<dbReference type="InterPro" id="IPR006683">
    <property type="entry name" value="Thioestr_dom"/>
</dbReference>
<keyword evidence="2" id="KW-0378">Hydrolase</keyword>
<keyword evidence="5" id="KW-1185">Reference proteome</keyword>
<dbReference type="PANTHER" id="PTHR21660:SF1">
    <property type="entry name" value="ACYL-COENZYME A THIOESTERASE 13"/>
    <property type="match status" value="1"/>
</dbReference>
<reference evidence="4" key="1">
    <citation type="journal article" date="2020" name="Stud. Mycol.">
        <title>101 Dothideomycetes genomes: a test case for predicting lifestyles and emergence of pathogens.</title>
        <authorList>
            <person name="Haridas S."/>
            <person name="Albert R."/>
            <person name="Binder M."/>
            <person name="Bloem J."/>
            <person name="Labutti K."/>
            <person name="Salamov A."/>
            <person name="Andreopoulos B."/>
            <person name="Baker S."/>
            <person name="Barry K."/>
            <person name="Bills G."/>
            <person name="Bluhm B."/>
            <person name="Cannon C."/>
            <person name="Castanera R."/>
            <person name="Culley D."/>
            <person name="Daum C."/>
            <person name="Ezra D."/>
            <person name="Gonzalez J."/>
            <person name="Henrissat B."/>
            <person name="Kuo A."/>
            <person name="Liang C."/>
            <person name="Lipzen A."/>
            <person name="Lutzoni F."/>
            <person name="Magnuson J."/>
            <person name="Mondo S."/>
            <person name="Nolan M."/>
            <person name="Ohm R."/>
            <person name="Pangilinan J."/>
            <person name="Park H.-J."/>
            <person name="Ramirez L."/>
            <person name="Alfaro M."/>
            <person name="Sun H."/>
            <person name="Tritt A."/>
            <person name="Yoshinaga Y."/>
            <person name="Zwiers L.-H."/>
            <person name="Turgeon B."/>
            <person name="Goodwin S."/>
            <person name="Spatafora J."/>
            <person name="Crous P."/>
            <person name="Grigoriev I."/>
        </authorList>
    </citation>
    <scope>NUCLEOTIDE SEQUENCE</scope>
    <source>
        <strain evidence="4">CBS 116435</strain>
    </source>
</reference>
<dbReference type="OrthoDB" id="2831072at2759"/>
<dbReference type="AlphaFoldDB" id="A0A9P4QHG7"/>
<dbReference type="Proteomes" id="UP000799441">
    <property type="component" value="Unassembled WGS sequence"/>
</dbReference>
<evidence type="ECO:0000313" key="4">
    <source>
        <dbReference type="EMBL" id="KAF2724961.1"/>
    </source>
</evidence>
<dbReference type="InterPro" id="IPR029069">
    <property type="entry name" value="HotDog_dom_sf"/>
</dbReference>
<comment type="similarity">
    <text evidence="1">Belongs to the thioesterase PaaI family.</text>
</comment>
<accession>A0A9P4QHG7</accession>
<evidence type="ECO:0000256" key="2">
    <source>
        <dbReference type="ARBA" id="ARBA00022801"/>
    </source>
</evidence>
<evidence type="ECO:0000256" key="1">
    <source>
        <dbReference type="ARBA" id="ARBA00008324"/>
    </source>
</evidence>
<sequence length="166" mass="18445">MAYLLTEKQAVARVDAYRNAYLSSVPTKNFDYSLWRDVVIVSASQSSVTMAKAKFKLTFPHTFGNREGYIHGGATATLLDGLTSAVLSIIARSNFWQNHNDSRNLAVTFFKTVQEGEEVIIDCQIDHAGRRLAAIRGVMKSVRDGETIAVCLNDKVNTDSRELSRL</sequence>
<dbReference type="GO" id="GO:0047617">
    <property type="term" value="F:fatty acyl-CoA hydrolase activity"/>
    <property type="evidence" value="ECO:0007669"/>
    <property type="project" value="InterPro"/>
</dbReference>
<dbReference type="SUPFAM" id="SSF54637">
    <property type="entry name" value="Thioesterase/thiol ester dehydrase-isomerase"/>
    <property type="match status" value="1"/>
</dbReference>
<dbReference type="EMBL" id="MU003769">
    <property type="protein sequence ID" value="KAF2724961.1"/>
    <property type="molecule type" value="Genomic_DNA"/>
</dbReference>
<evidence type="ECO:0000259" key="3">
    <source>
        <dbReference type="Pfam" id="PF03061"/>
    </source>
</evidence>
<dbReference type="CDD" id="cd03443">
    <property type="entry name" value="PaaI_thioesterase"/>
    <property type="match status" value="1"/>
</dbReference>
<evidence type="ECO:0000313" key="5">
    <source>
        <dbReference type="Proteomes" id="UP000799441"/>
    </source>
</evidence>
<comment type="caution">
    <text evidence="4">The sequence shown here is derived from an EMBL/GenBank/DDBJ whole genome shotgun (WGS) entry which is preliminary data.</text>
</comment>
<protein>
    <recommendedName>
        <fullName evidence="3">Thioesterase domain-containing protein</fullName>
    </recommendedName>
</protein>
<dbReference type="Pfam" id="PF03061">
    <property type="entry name" value="4HBT"/>
    <property type="match status" value="1"/>
</dbReference>
<proteinExistence type="inferred from homology"/>
<organism evidence="4 5">
    <name type="scientific">Polychaeton citri CBS 116435</name>
    <dbReference type="NCBI Taxonomy" id="1314669"/>
    <lineage>
        <taxon>Eukaryota</taxon>
        <taxon>Fungi</taxon>
        <taxon>Dikarya</taxon>
        <taxon>Ascomycota</taxon>
        <taxon>Pezizomycotina</taxon>
        <taxon>Dothideomycetes</taxon>
        <taxon>Dothideomycetidae</taxon>
        <taxon>Capnodiales</taxon>
        <taxon>Capnodiaceae</taxon>
        <taxon>Polychaeton</taxon>
    </lineage>
</organism>
<dbReference type="Gene3D" id="3.10.129.10">
    <property type="entry name" value="Hotdog Thioesterase"/>
    <property type="match status" value="1"/>
</dbReference>
<dbReference type="PANTHER" id="PTHR21660">
    <property type="entry name" value="THIOESTERASE SUPERFAMILY MEMBER-RELATED"/>
    <property type="match status" value="1"/>
</dbReference>
<name>A0A9P4QHG7_9PEZI</name>
<gene>
    <name evidence="4" type="ORF">K431DRAFT_281434</name>
</gene>